<feature type="compositionally biased region" description="Basic residues" evidence="1">
    <location>
        <begin position="34"/>
        <end position="45"/>
    </location>
</feature>
<gene>
    <name evidence="2" type="ORF">QJS04_geneDACA008362</name>
</gene>
<feature type="region of interest" description="Disordered" evidence="1">
    <location>
        <begin position="265"/>
        <end position="286"/>
    </location>
</feature>
<feature type="compositionally biased region" description="Polar residues" evidence="1">
    <location>
        <begin position="274"/>
        <end position="286"/>
    </location>
</feature>
<feature type="region of interest" description="Disordered" evidence="1">
    <location>
        <begin position="201"/>
        <end position="245"/>
    </location>
</feature>
<dbReference type="PANTHER" id="PTHR46156:SF1">
    <property type="entry name" value="ZINC FINGER CCCH DOMAIN-CONTAINING PROTEIN 3"/>
    <property type="match status" value="1"/>
</dbReference>
<evidence type="ECO:0000256" key="1">
    <source>
        <dbReference type="SAM" id="MobiDB-lite"/>
    </source>
</evidence>
<feature type="compositionally biased region" description="Polar residues" evidence="1">
    <location>
        <begin position="667"/>
        <end position="676"/>
    </location>
</feature>
<feature type="region of interest" description="Disordered" evidence="1">
    <location>
        <begin position="117"/>
        <end position="163"/>
    </location>
</feature>
<dbReference type="AlphaFoldDB" id="A0AAV9AHA5"/>
<keyword evidence="3" id="KW-1185">Reference proteome</keyword>
<accession>A0AAV9AHA5</accession>
<evidence type="ECO:0000313" key="3">
    <source>
        <dbReference type="Proteomes" id="UP001179952"/>
    </source>
</evidence>
<feature type="compositionally biased region" description="Polar residues" evidence="1">
    <location>
        <begin position="229"/>
        <end position="238"/>
    </location>
</feature>
<proteinExistence type="predicted"/>
<feature type="compositionally biased region" description="Basic and acidic residues" evidence="1">
    <location>
        <begin position="14"/>
        <end position="30"/>
    </location>
</feature>
<protein>
    <submittedName>
        <fullName evidence="2">Zinc finger CCCH domain-containing protein 7</fullName>
    </submittedName>
</protein>
<feature type="region of interest" description="Disordered" evidence="1">
    <location>
        <begin position="869"/>
        <end position="894"/>
    </location>
</feature>
<organism evidence="2 3">
    <name type="scientific">Acorus gramineus</name>
    <name type="common">Dwarf sweet flag</name>
    <dbReference type="NCBI Taxonomy" id="55184"/>
    <lineage>
        <taxon>Eukaryota</taxon>
        <taxon>Viridiplantae</taxon>
        <taxon>Streptophyta</taxon>
        <taxon>Embryophyta</taxon>
        <taxon>Tracheophyta</taxon>
        <taxon>Spermatophyta</taxon>
        <taxon>Magnoliopsida</taxon>
        <taxon>Liliopsida</taxon>
        <taxon>Acoraceae</taxon>
        <taxon>Acorus</taxon>
    </lineage>
</organism>
<feature type="region of interest" description="Disordered" evidence="1">
    <location>
        <begin position="634"/>
        <end position="691"/>
    </location>
</feature>
<feature type="region of interest" description="Disordered" evidence="1">
    <location>
        <begin position="1"/>
        <end position="58"/>
    </location>
</feature>
<dbReference type="EMBL" id="JAUJYN010000009">
    <property type="protein sequence ID" value="KAK1263347.1"/>
    <property type="molecule type" value="Genomic_DNA"/>
</dbReference>
<sequence length="1165" mass="127308">MAAEHQQLRPWRRRASDGVDSSRARMDNDWGQRASKKRQPVHRRLALLQDPIGPEGERDIKAANNVHYERHGTDGHMEHSASPSSSHTPIKVAGHGTYQQLQRKRMKPSILSRIQYNSLPLPSTPPNSQFPCEPMDGDSSNASQKGKDYSMFPSSSGGEDGLDGAVQLDVSFRSDSLVAKEILDSSGPSDKQDSSLIVTVNGGLVRPNNTPAHTENRLTGKKSPAGPSQGPNLSSPSSGGKAKVPVKKVIKKLVKRKRIVKKMVPRSKACGGPANSQASSHGTVIHNDSMSPLVHERNSSLPEEPVVPDSALPVVATNHTSPPVLSCLQGVTAVQTPGGLEPEESFEIAATHGAHSSGDDNLKDEPTVMPEEDIALQVHLNVALAESNEEPILLSSYGNLSPANQSGINEQQYAGRHEGTAFSHTYGKEVEAPPFSNLDVQDTVSSQVSPLRATDVNENLGLPLDKDWPMPYVDCPPPNVESAIVPMDIKEVMVPGAEVVNAEWPSFPSSDKEAQSDYSDLDEKHLGDVLPLDASGPSLVQSETEAKSYETTTTDCTFLDKTSVLLPSQRVSSIAKYNIEVKSYETTSSDCILLDKASMLLRPQQMEPSTMDSTAKGIGFTNFRDHKTSGIPKFSAHQESLGSGPSKVPLSSNQTTRNRTWHRTGSPLPSSPTRQDSGCPLGGEVPKRSGRAQSAYVRKGNSLVRKPAAAVPLSQRSSVPVATAVHQINITKSDGLNNKSFKDNVHGVDKAAALGKSGPTPLGKTKYPILPFSSKPFTSTEDPQNCHLYGSQNTLTKTGSEIFMQATERLIKPKTLEDIYMHVGPLENQPADVLAGSTETPIISDDGNSKSSNANKVIYVKRKSNQLVATPGPELHDSTGHNTKKSGYKPSTELSDKYYRKNKNQLVRNAKPSEVLIGQPTPIPGNDPCLEGQTAPKHFPPECSQSKRRDKAIEKMHKHSKSSLVWTLSGKQSYNRDHSTLKCRKVIPYLFPWKINTNWRRFLSNRASFSKKSPLSFIRNMQLVQKRGTIYTVSTGGFSLRKSGVLSIGGSSLKWSKSIEKRSKKTSEVVGIWLTMNEVIFKLVRPYIENIWKEATLAVVEAERKKKELKGSVHVNQKKVSRISCRSACGIKLNQGERIFRVGSIRYKMDSSKRTLIRIPVPYRA</sequence>
<dbReference type="GO" id="GO:0005634">
    <property type="term" value="C:nucleus"/>
    <property type="evidence" value="ECO:0007669"/>
    <property type="project" value="TreeGrafter"/>
</dbReference>
<name>A0AAV9AHA5_ACOGR</name>
<reference evidence="2" key="2">
    <citation type="submission" date="2023-06" db="EMBL/GenBank/DDBJ databases">
        <authorList>
            <person name="Ma L."/>
            <person name="Liu K.-W."/>
            <person name="Li Z."/>
            <person name="Hsiao Y.-Y."/>
            <person name="Qi Y."/>
            <person name="Fu T."/>
            <person name="Tang G."/>
            <person name="Zhang D."/>
            <person name="Sun W.-H."/>
            <person name="Liu D.-K."/>
            <person name="Li Y."/>
            <person name="Chen G.-Z."/>
            <person name="Liu X.-D."/>
            <person name="Liao X.-Y."/>
            <person name="Jiang Y.-T."/>
            <person name="Yu X."/>
            <person name="Hao Y."/>
            <person name="Huang J."/>
            <person name="Zhao X.-W."/>
            <person name="Ke S."/>
            <person name="Chen Y.-Y."/>
            <person name="Wu W.-L."/>
            <person name="Hsu J.-L."/>
            <person name="Lin Y.-F."/>
            <person name="Huang M.-D."/>
            <person name="Li C.-Y."/>
            <person name="Huang L."/>
            <person name="Wang Z.-W."/>
            <person name="Zhao X."/>
            <person name="Zhong W.-Y."/>
            <person name="Peng D.-H."/>
            <person name="Ahmad S."/>
            <person name="Lan S."/>
            <person name="Zhang J.-S."/>
            <person name="Tsai W.-C."/>
            <person name="Van De Peer Y."/>
            <person name="Liu Z.-J."/>
        </authorList>
    </citation>
    <scope>NUCLEOTIDE SEQUENCE</scope>
    <source>
        <strain evidence="2">SCP</strain>
        <tissue evidence="2">Leaves</tissue>
    </source>
</reference>
<feature type="compositionally biased region" description="Polar residues" evidence="1">
    <location>
        <begin position="637"/>
        <end position="658"/>
    </location>
</feature>
<feature type="region of interest" description="Disordered" evidence="1">
    <location>
        <begin position="71"/>
        <end position="91"/>
    </location>
</feature>
<evidence type="ECO:0000313" key="2">
    <source>
        <dbReference type="EMBL" id="KAK1263347.1"/>
    </source>
</evidence>
<dbReference type="PANTHER" id="PTHR46156">
    <property type="entry name" value="CCCH ZINGC FINGER"/>
    <property type="match status" value="1"/>
</dbReference>
<comment type="caution">
    <text evidence="2">The sequence shown here is derived from an EMBL/GenBank/DDBJ whole genome shotgun (WGS) entry which is preliminary data.</text>
</comment>
<dbReference type="Proteomes" id="UP001179952">
    <property type="component" value="Unassembled WGS sequence"/>
</dbReference>
<reference evidence="2" key="1">
    <citation type="journal article" date="2023" name="Nat. Commun.">
        <title>Diploid and tetraploid genomes of Acorus and the evolution of monocots.</title>
        <authorList>
            <person name="Ma L."/>
            <person name="Liu K.W."/>
            <person name="Li Z."/>
            <person name="Hsiao Y.Y."/>
            <person name="Qi Y."/>
            <person name="Fu T."/>
            <person name="Tang G.D."/>
            <person name="Zhang D."/>
            <person name="Sun W.H."/>
            <person name="Liu D.K."/>
            <person name="Li Y."/>
            <person name="Chen G.Z."/>
            <person name="Liu X.D."/>
            <person name="Liao X.Y."/>
            <person name="Jiang Y.T."/>
            <person name="Yu X."/>
            <person name="Hao Y."/>
            <person name="Huang J."/>
            <person name="Zhao X.W."/>
            <person name="Ke S."/>
            <person name="Chen Y.Y."/>
            <person name="Wu W.L."/>
            <person name="Hsu J.L."/>
            <person name="Lin Y.F."/>
            <person name="Huang M.D."/>
            <person name="Li C.Y."/>
            <person name="Huang L."/>
            <person name="Wang Z.W."/>
            <person name="Zhao X."/>
            <person name="Zhong W.Y."/>
            <person name="Peng D.H."/>
            <person name="Ahmad S."/>
            <person name="Lan S."/>
            <person name="Zhang J.S."/>
            <person name="Tsai W.C."/>
            <person name="Van de Peer Y."/>
            <person name="Liu Z.J."/>
        </authorList>
    </citation>
    <scope>NUCLEOTIDE SEQUENCE</scope>
    <source>
        <strain evidence="2">SCP</strain>
    </source>
</reference>